<comment type="cofactor">
    <cofactor evidence="6">
        <name>Mg(2+)</name>
        <dbReference type="ChEBI" id="CHEBI:18420"/>
    </cofactor>
    <text evidence="6">Binds 1 Mg(2+) ion per subunit.</text>
</comment>
<dbReference type="PANTHER" id="PTHR23078">
    <property type="entry name" value="VESICULAR-FUSION PROTEIN NSF"/>
    <property type="match status" value="1"/>
</dbReference>
<keyword evidence="6" id="KW-0378">Hydrolase</keyword>
<keyword evidence="4 6" id="KW-0067">ATP-binding</keyword>
<evidence type="ECO:0000256" key="4">
    <source>
        <dbReference type="ARBA" id="ARBA00022840"/>
    </source>
</evidence>
<dbReference type="InterPro" id="IPR039812">
    <property type="entry name" value="Vesicle-fus_ATPase"/>
</dbReference>
<dbReference type="GO" id="GO:0016787">
    <property type="term" value="F:hydrolase activity"/>
    <property type="evidence" value="ECO:0007669"/>
    <property type="project" value="UniProtKB-KW"/>
</dbReference>
<comment type="function">
    <text evidence="6">Required for vesicle-mediated transport. Catalyzes the fusion of transport vesicles within the Golgi cisternae. Is also required for transport from the endoplasmic reticulum to the Golgi stack. Seems to function as a fusion protein required for the delivery of cargo proteins to all compartments of the Golgi stack independent of vesicle origin.</text>
</comment>
<feature type="region of interest" description="Disordered" evidence="7">
    <location>
        <begin position="1"/>
        <end position="34"/>
    </location>
</feature>
<dbReference type="CDD" id="cd19504">
    <property type="entry name" value="RecA-like_NSF-SEC18_r1-like"/>
    <property type="match status" value="1"/>
</dbReference>
<dbReference type="FunFam" id="3.10.330.10:FF:000007">
    <property type="entry name" value="Vesicle-fusing ATPase"/>
    <property type="match status" value="1"/>
</dbReference>
<evidence type="ECO:0000256" key="2">
    <source>
        <dbReference type="ARBA" id="ARBA00022448"/>
    </source>
</evidence>
<gene>
    <name evidence="9" type="ORF">R1sor_005080</name>
</gene>
<dbReference type="FunFam" id="1.10.8.60:FF:000049">
    <property type="entry name" value="Vesicle-fusing ATPase"/>
    <property type="match status" value="1"/>
</dbReference>
<dbReference type="Gene3D" id="3.40.50.300">
    <property type="entry name" value="P-loop containing nucleotide triphosphate hydrolases"/>
    <property type="match status" value="2"/>
</dbReference>
<dbReference type="InterPro" id="IPR003593">
    <property type="entry name" value="AAA+_ATPase"/>
</dbReference>
<dbReference type="GO" id="GO:0005737">
    <property type="term" value="C:cytoplasm"/>
    <property type="evidence" value="ECO:0007669"/>
    <property type="project" value="UniProtKB-SubCell"/>
</dbReference>
<evidence type="ECO:0000256" key="3">
    <source>
        <dbReference type="ARBA" id="ARBA00022741"/>
    </source>
</evidence>
<dbReference type="Pfam" id="PF02933">
    <property type="entry name" value="CDC48_2"/>
    <property type="match status" value="1"/>
</dbReference>
<dbReference type="SUPFAM" id="SSF54585">
    <property type="entry name" value="Cdc48 domain 2-like"/>
    <property type="match status" value="1"/>
</dbReference>
<dbReference type="Pfam" id="PF17862">
    <property type="entry name" value="AAA_lid_3"/>
    <property type="match status" value="1"/>
</dbReference>
<sequence>MSRYNRVPQTDGLPSRPGERPSYASSYGSSTADRMASSSQSSTLIVVNSPGTEFALTNCAYTSASDLPRYLTRSGQNSGFVLVQNNLVLNILYPFTHDNIHPGTIGLNAVQRRNIKVSANDEVTVVRFTPPERGFNLVLLTVELEFVKNRGKTEQLDAQILSKELLKRFPGQIFTVDQKVTFEYLGTNYTFRVVQAVLEGNADGNATRGLLTSDTHFVFETPGNSGIKILNQSGGASSNLFKQKDFNFQKLGIGGLDNEFQDIFRRAFASRVFPPNVISKLGISHVKGMLLWGPPGTGKTLIARQIGKMLNGKEPKIVNGPEILSKFVGETEKNVRDLFADAERDQREHADGSELHIIIFDEIDAICKARGSTRDGTGVHDSIVNQLLTKIDGVESLNNILLIGMTNRKDMLDEALLRPGRLEVQIEIGLPDEKGRVQILNIHSNKMKQNSFLSENVNLEELAARTKNFSGAELEGLVKSAVSFALNRQVNFEDLNKALDEDNIKVTMDDFLQALQEVKPAFGAATSTLEMCRLYGMLDCGLRHRRILETGLALVEQVKSSERTPLLSCLIEGPSGSGKTALAATIALDSDFPFIKVVSAESMVGLSESSKCGIIAKIFEDAYRSPLNIIILDDIERILEFVHIGPRFSNLILQTLLVLVKRVPPKGRKLLVIGTTSMREILDNMDLVSAFNVSLHVPTLDHEDMRRVLVSLNVFAPEDVDAALGVLEEKMPIKKLLMLVEMAAQGGEGAEAVYGGKERINLQRFVDCYNDLAS</sequence>
<protein>
    <recommendedName>
        <fullName evidence="6">Vesicle-fusing ATPase</fullName>
        <ecNumber evidence="6">3.6.4.6</ecNumber>
    </recommendedName>
</protein>
<reference evidence="9 10" key="1">
    <citation type="submission" date="2024-09" db="EMBL/GenBank/DDBJ databases">
        <title>Chromosome-scale assembly of Riccia sorocarpa.</title>
        <authorList>
            <person name="Paukszto L."/>
        </authorList>
    </citation>
    <scope>NUCLEOTIDE SEQUENCE [LARGE SCALE GENOMIC DNA]</scope>
    <source>
        <strain evidence="9">LP-2024</strain>
        <tissue evidence="9">Aerial parts of the thallus</tissue>
    </source>
</reference>
<dbReference type="InterPro" id="IPR004201">
    <property type="entry name" value="Cdc48_dom2"/>
</dbReference>
<comment type="similarity">
    <text evidence="1 6">Belongs to the AAA ATPase family.</text>
</comment>
<dbReference type="PROSITE" id="PS00674">
    <property type="entry name" value="AAA"/>
    <property type="match status" value="1"/>
</dbReference>
<dbReference type="AlphaFoldDB" id="A0ABD3HQ14"/>
<dbReference type="InterPro" id="IPR027417">
    <property type="entry name" value="P-loop_NTPase"/>
</dbReference>
<dbReference type="PANTHER" id="PTHR23078:SF3">
    <property type="entry name" value="VESICLE-FUSING ATPASE"/>
    <property type="match status" value="1"/>
</dbReference>
<dbReference type="SUPFAM" id="SSF50692">
    <property type="entry name" value="ADC-like"/>
    <property type="match status" value="1"/>
</dbReference>
<accession>A0ABD3HQ14</accession>
<evidence type="ECO:0000313" key="10">
    <source>
        <dbReference type="Proteomes" id="UP001633002"/>
    </source>
</evidence>
<dbReference type="EC" id="3.6.4.6" evidence="6"/>
<keyword evidence="6" id="KW-0931">ER-Golgi transport</keyword>
<keyword evidence="10" id="KW-1185">Reference proteome</keyword>
<evidence type="ECO:0000256" key="1">
    <source>
        <dbReference type="ARBA" id="ARBA00006914"/>
    </source>
</evidence>
<dbReference type="InterPro" id="IPR009010">
    <property type="entry name" value="Asp_de-COase-like_dom_sf"/>
</dbReference>
<dbReference type="FunFam" id="3.40.50.300:FF:000187">
    <property type="entry name" value="Vesicular-fusion ATPase SEC18"/>
    <property type="match status" value="1"/>
</dbReference>
<keyword evidence="2 6" id="KW-0813">Transport</keyword>
<dbReference type="GO" id="GO:0046872">
    <property type="term" value="F:metal ion binding"/>
    <property type="evidence" value="ECO:0007669"/>
    <property type="project" value="UniProtKB-UniRule"/>
</dbReference>
<proteinExistence type="inferred from homology"/>
<evidence type="ECO:0000256" key="5">
    <source>
        <dbReference type="ARBA" id="ARBA00022927"/>
    </source>
</evidence>
<keyword evidence="6" id="KW-0963">Cytoplasm</keyword>
<dbReference type="GO" id="GO:0016192">
    <property type="term" value="P:vesicle-mediated transport"/>
    <property type="evidence" value="ECO:0007669"/>
    <property type="project" value="UniProtKB-KW"/>
</dbReference>
<dbReference type="Proteomes" id="UP001633002">
    <property type="component" value="Unassembled WGS sequence"/>
</dbReference>
<feature type="compositionally biased region" description="Polar residues" evidence="7">
    <location>
        <begin position="23"/>
        <end position="34"/>
    </location>
</feature>
<comment type="subcellular location">
    <subcellularLocation>
        <location evidence="6">Cytoplasm</location>
    </subcellularLocation>
</comment>
<dbReference type="Gene3D" id="2.40.40.20">
    <property type="match status" value="1"/>
</dbReference>
<evidence type="ECO:0000259" key="8">
    <source>
        <dbReference type="SMART" id="SM00382"/>
    </source>
</evidence>
<keyword evidence="3 6" id="KW-0547">Nucleotide-binding</keyword>
<dbReference type="SMART" id="SM00382">
    <property type="entry name" value="AAA"/>
    <property type="match status" value="2"/>
</dbReference>
<feature type="domain" description="AAA+ ATPase" evidence="8">
    <location>
        <begin position="285"/>
        <end position="432"/>
    </location>
</feature>
<dbReference type="InterPro" id="IPR029067">
    <property type="entry name" value="CDC48_domain_2-like_sf"/>
</dbReference>
<dbReference type="InterPro" id="IPR003959">
    <property type="entry name" value="ATPase_AAA_core"/>
</dbReference>
<evidence type="ECO:0000256" key="7">
    <source>
        <dbReference type="SAM" id="MobiDB-lite"/>
    </source>
</evidence>
<dbReference type="Gene3D" id="1.10.8.60">
    <property type="match status" value="1"/>
</dbReference>
<feature type="domain" description="AAA+ ATPase" evidence="8">
    <location>
        <begin position="565"/>
        <end position="701"/>
    </location>
</feature>
<comment type="caution">
    <text evidence="9">The sequence shown here is derived from an EMBL/GenBank/DDBJ whole genome shotgun (WGS) entry which is preliminary data.</text>
</comment>
<keyword evidence="6" id="KW-0460">Magnesium</keyword>
<evidence type="ECO:0000313" key="9">
    <source>
        <dbReference type="EMBL" id="KAL3691429.1"/>
    </source>
</evidence>
<dbReference type="FunFam" id="3.40.50.300:FF:000166">
    <property type="entry name" value="vesicle-fusing ATPase isoform X1"/>
    <property type="match status" value="1"/>
</dbReference>
<dbReference type="CDD" id="cd00009">
    <property type="entry name" value="AAA"/>
    <property type="match status" value="1"/>
</dbReference>
<dbReference type="GO" id="GO:0005524">
    <property type="term" value="F:ATP binding"/>
    <property type="evidence" value="ECO:0007669"/>
    <property type="project" value="UniProtKB-UniRule"/>
</dbReference>
<dbReference type="Gene3D" id="3.10.330.10">
    <property type="match status" value="1"/>
</dbReference>
<dbReference type="InterPro" id="IPR003960">
    <property type="entry name" value="ATPase_AAA_CS"/>
</dbReference>
<dbReference type="InterPro" id="IPR041569">
    <property type="entry name" value="AAA_lid_3"/>
</dbReference>
<comment type="catalytic activity">
    <reaction evidence="6">
        <text>ATP + H2O = ADP + phosphate + H(+)</text>
        <dbReference type="Rhea" id="RHEA:13065"/>
        <dbReference type="ChEBI" id="CHEBI:15377"/>
        <dbReference type="ChEBI" id="CHEBI:15378"/>
        <dbReference type="ChEBI" id="CHEBI:30616"/>
        <dbReference type="ChEBI" id="CHEBI:43474"/>
        <dbReference type="ChEBI" id="CHEBI:456216"/>
        <dbReference type="EC" id="3.6.4.6"/>
    </reaction>
</comment>
<name>A0ABD3HQ14_9MARC</name>
<organism evidence="9 10">
    <name type="scientific">Riccia sorocarpa</name>
    <dbReference type="NCBI Taxonomy" id="122646"/>
    <lineage>
        <taxon>Eukaryota</taxon>
        <taxon>Viridiplantae</taxon>
        <taxon>Streptophyta</taxon>
        <taxon>Embryophyta</taxon>
        <taxon>Marchantiophyta</taxon>
        <taxon>Marchantiopsida</taxon>
        <taxon>Marchantiidae</taxon>
        <taxon>Marchantiales</taxon>
        <taxon>Ricciaceae</taxon>
        <taxon>Riccia</taxon>
    </lineage>
</organism>
<dbReference type="Pfam" id="PF00004">
    <property type="entry name" value="AAA"/>
    <property type="match status" value="2"/>
</dbReference>
<dbReference type="GO" id="GO:0015031">
    <property type="term" value="P:protein transport"/>
    <property type="evidence" value="ECO:0007669"/>
    <property type="project" value="UniProtKB-KW"/>
</dbReference>
<evidence type="ECO:0000256" key="6">
    <source>
        <dbReference type="RuleBase" id="RU367045"/>
    </source>
</evidence>
<keyword evidence="5 6" id="KW-0653">Protein transport</keyword>
<dbReference type="SUPFAM" id="SSF52540">
    <property type="entry name" value="P-loop containing nucleoside triphosphate hydrolases"/>
    <property type="match status" value="2"/>
</dbReference>
<keyword evidence="6" id="KW-0479">Metal-binding</keyword>
<dbReference type="EMBL" id="JBJQOH010000003">
    <property type="protein sequence ID" value="KAL3691429.1"/>
    <property type="molecule type" value="Genomic_DNA"/>
</dbReference>